<dbReference type="SMART" id="SM00943">
    <property type="entry name" value="Prim-Pol"/>
    <property type="match status" value="1"/>
</dbReference>
<dbReference type="Proteomes" id="UP000831484">
    <property type="component" value="Chromosome"/>
</dbReference>
<dbReference type="InterPro" id="IPR015330">
    <property type="entry name" value="DNA_primase/pol_bifunc_N"/>
</dbReference>
<name>A0AB38R6B2_RHOSG</name>
<evidence type="ECO:0000259" key="2">
    <source>
        <dbReference type="SMART" id="SM00943"/>
    </source>
</evidence>
<evidence type="ECO:0000256" key="1">
    <source>
        <dbReference type="SAM" id="MobiDB-lite"/>
    </source>
</evidence>
<dbReference type="EMBL" id="CP096563">
    <property type="protein sequence ID" value="UPU40832.1"/>
    <property type="molecule type" value="Genomic_DNA"/>
</dbReference>
<reference evidence="4" key="1">
    <citation type="journal article" date="2022" name="Environ. Microbiol.">
        <title>Functional analysis, diversity, and distribution of carbendazim hydrolases MheI and CbmA, responsible for the initial step in carbendazim degradation.</title>
        <authorList>
            <person name="Zhang M."/>
            <person name="Bai X."/>
            <person name="Li Q."/>
            <person name="Zhang L."/>
            <person name="Zhu Q."/>
            <person name="Gao S."/>
            <person name="Ke Z."/>
            <person name="Jiang M."/>
            <person name="Hu J."/>
            <person name="Qiu J."/>
            <person name="Hong Q."/>
        </authorList>
    </citation>
    <scope>NUCLEOTIDE SEQUENCE [LARGE SCALE GENOMIC DNA]</scope>
    <source>
        <strain evidence="4">djl-6</strain>
    </source>
</reference>
<feature type="domain" description="DNA primase/polymerase bifunctional N-terminal" evidence="2">
    <location>
        <begin position="54"/>
        <end position="218"/>
    </location>
</feature>
<protein>
    <submittedName>
        <fullName evidence="3">Bifunctional DNA primase/polymerase</fullName>
    </submittedName>
</protein>
<dbReference type="Pfam" id="PF09250">
    <property type="entry name" value="Prim-Pol"/>
    <property type="match status" value="1"/>
</dbReference>
<evidence type="ECO:0000313" key="4">
    <source>
        <dbReference type="Proteomes" id="UP000831484"/>
    </source>
</evidence>
<keyword evidence="4" id="KW-1185">Reference proteome</keyword>
<dbReference type="AlphaFoldDB" id="A0AB38R6B2"/>
<evidence type="ECO:0000313" key="3">
    <source>
        <dbReference type="EMBL" id="UPU40832.1"/>
    </source>
</evidence>
<gene>
    <name evidence="3" type="ORF">M0639_17300</name>
</gene>
<dbReference type="RefSeq" id="WP_042445125.1">
    <property type="nucleotide sequence ID" value="NZ_CP096563.1"/>
</dbReference>
<organism evidence="3 4">
    <name type="scientific">Rhodococcus qingshengii JCM 15477</name>
    <dbReference type="NCBI Taxonomy" id="1303681"/>
    <lineage>
        <taxon>Bacteria</taxon>
        <taxon>Bacillati</taxon>
        <taxon>Actinomycetota</taxon>
        <taxon>Actinomycetes</taxon>
        <taxon>Mycobacteriales</taxon>
        <taxon>Nocardiaceae</taxon>
        <taxon>Rhodococcus</taxon>
        <taxon>Rhodococcus erythropolis group</taxon>
    </lineage>
</organism>
<proteinExistence type="predicted"/>
<sequence>MNKHLTFRTFRMILCAPEIDEETRSSTDYLNELRTQECPRITPESTRDERGLLIDWLLLDNGISLIPCTIDKTPKMPCLQKKLDPANYQGKKHPSCEKFGHGFKTATRDRELLLDVLDLHPEMVLGVVPGQDRLILDMDSDDAIASFLAATGADVEENPWVSTERGAHLHVKWPGAKSFKTKQLPNVDIRKGGVGFVIAPGCERSERALYTHTRGIWGHVVENEAVVRYILKTVARRPKTSGVQRKQHVKACGAEKILLEKWQNNFDLMYGQLKDTPAGREYRSRRTKPSSRTDDQDAYDLCSVWNVAYHLGFTQEQALGLVKKFQPKLAQKRLETRDEVWLVEDVARVYTSAAGWTGNPLVRYQAEQALQTIERLCGKESRQYLLLDWIVRMCTTTQKDVLNVGQEATAELFDVTHVTIGRDLRFLRQTMVEGLAGEDGQPVPVLRVVRRHWYDAKRWKHCRTTSYAVGGMVAVGADGKECPDLEKAAVLQAEEALLTQVNDAIGQCWSLVQMDYEVDLVGGTIDVRILDERLQTSAPVVQFEIAPNQEAFSPLVRRAQANCPNFGSPESGSNRCPDVRKAPNTKAPAKPLEKLVEKVPVKAATLARQRSRYERIFDGVKLELDDEGLPMDMQVLECIDSACLIRSWDDVDVIQVVTNIAIGWDEIRRKALTMRNSPEAEAAIRAVEGETWKLLFEAEERLGKRYDSLRRAAERNVIRAIRHL</sequence>
<accession>A0AB38R6B2</accession>
<feature type="region of interest" description="Disordered" evidence="1">
    <location>
        <begin position="566"/>
        <end position="586"/>
    </location>
</feature>